<evidence type="ECO:0000256" key="3">
    <source>
        <dbReference type="ARBA" id="ARBA00022679"/>
    </source>
</evidence>
<dbReference type="Gene3D" id="3.90.1150.10">
    <property type="entry name" value="Aspartate Aminotransferase, domain 1"/>
    <property type="match status" value="1"/>
</dbReference>
<dbReference type="PANTHER" id="PTHR11601:SF34">
    <property type="entry name" value="CYSTEINE DESULFURASE"/>
    <property type="match status" value="1"/>
</dbReference>
<evidence type="ECO:0000259" key="9">
    <source>
        <dbReference type="Pfam" id="PF00266"/>
    </source>
</evidence>
<dbReference type="SUPFAM" id="SSF53383">
    <property type="entry name" value="PLP-dependent transferases"/>
    <property type="match status" value="1"/>
</dbReference>
<evidence type="ECO:0000256" key="1">
    <source>
        <dbReference type="ARBA" id="ARBA00001933"/>
    </source>
</evidence>
<comment type="catalytic activity">
    <reaction evidence="8">
        <text>(sulfur carrier)-H + L-cysteine = (sulfur carrier)-SH + L-alanine</text>
        <dbReference type="Rhea" id="RHEA:43892"/>
        <dbReference type="Rhea" id="RHEA-COMP:14737"/>
        <dbReference type="Rhea" id="RHEA-COMP:14739"/>
        <dbReference type="ChEBI" id="CHEBI:29917"/>
        <dbReference type="ChEBI" id="CHEBI:35235"/>
        <dbReference type="ChEBI" id="CHEBI:57972"/>
        <dbReference type="ChEBI" id="CHEBI:64428"/>
        <dbReference type="EC" id="2.8.1.7"/>
    </reaction>
</comment>
<evidence type="ECO:0000256" key="2">
    <source>
        <dbReference type="ARBA" id="ARBA00006490"/>
    </source>
</evidence>
<dbReference type="PIRSF" id="PIRSF005572">
    <property type="entry name" value="NifS"/>
    <property type="match status" value="1"/>
</dbReference>
<keyword evidence="7" id="KW-0411">Iron-sulfur</keyword>
<evidence type="ECO:0000256" key="7">
    <source>
        <dbReference type="ARBA" id="ARBA00023014"/>
    </source>
</evidence>
<proteinExistence type="inferred from homology"/>
<evidence type="ECO:0000256" key="5">
    <source>
        <dbReference type="ARBA" id="ARBA00022898"/>
    </source>
</evidence>
<name>A0ABW6DE18_9BACT</name>
<keyword evidence="4" id="KW-0479">Metal-binding</keyword>
<reference evidence="10 11" key="1">
    <citation type="submission" date="2024-03" db="EMBL/GenBank/DDBJ databases">
        <title>Aquirufa genome sequencing.</title>
        <authorList>
            <person name="Pitt A."/>
            <person name="Hahn M.W."/>
        </authorList>
    </citation>
    <scope>NUCLEOTIDE SEQUENCE [LARGE SCALE GENOMIC DNA]</scope>
    <source>
        <strain evidence="10 11">OSTEICH-129V</strain>
    </source>
</reference>
<dbReference type="InterPro" id="IPR015424">
    <property type="entry name" value="PyrdxlP-dep_Trfase"/>
</dbReference>
<dbReference type="InterPro" id="IPR016454">
    <property type="entry name" value="Cysteine_dSase"/>
</dbReference>
<dbReference type="InterPro" id="IPR000192">
    <property type="entry name" value="Aminotrans_V_dom"/>
</dbReference>
<comment type="cofactor">
    <cofactor evidence="1">
        <name>pyridoxal 5'-phosphate</name>
        <dbReference type="ChEBI" id="CHEBI:597326"/>
    </cofactor>
</comment>
<evidence type="ECO:0000313" key="11">
    <source>
        <dbReference type="Proteomes" id="UP001598138"/>
    </source>
</evidence>
<keyword evidence="11" id="KW-1185">Reference proteome</keyword>
<dbReference type="PANTHER" id="PTHR11601">
    <property type="entry name" value="CYSTEINE DESULFURYLASE FAMILY MEMBER"/>
    <property type="match status" value="1"/>
</dbReference>
<comment type="similarity">
    <text evidence="2">Belongs to the class-V pyridoxal-phosphate-dependent aminotransferase family. NifS/IscS subfamily.</text>
</comment>
<gene>
    <name evidence="10" type="ORF">U0R10_03650</name>
</gene>
<evidence type="ECO:0000256" key="6">
    <source>
        <dbReference type="ARBA" id="ARBA00023004"/>
    </source>
</evidence>
<comment type="caution">
    <text evidence="10">The sequence shown here is derived from an EMBL/GenBank/DDBJ whole genome shotgun (WGS) entry which is preliminary data.</text>
</comment>
<dbReference type="Pfam" id="PF00266">
    <property type="entry name" value="Aminotran_5"/>
    <property type="match status" value="1"/>
</dbReference>
<dbReference type="EMBL" id="JBBKXZ010000001">
    <property type="protein sequence ID" value="MFD3393708.1"/>
    <property type="molecule type" value="Genomic_DNA"/>
</dbReference>
<dbReference type="Proteomes" id="UP001598138">
    <property type="component" value="Unassembled WGS sequence"/>
</dbReference>
<keyword evidence="5" id="KW-0663">Pyridoxal phosphate</keyword>
<protein>
    <submittedName>
        <fullName evidence="10">Cysteine desulfurase family protein</fullName>
    </submittedName>
</protein>
<feature type="domain" description="Aminotransferase class V" evidence="9">
    <location>
        <begin position="5"/>
        <end position="359"/>
    </location>
</feature>
<keyword evidence="3" id="KW-0808">Transferase</keyword>
<organism evidence="10 11">
    <name type="scientific">Aquirufa avitistagni</name>
    <dbReference type="NCBI Taxonomy" id="3104728"/>
    <lineage>
        <taxon>Bacteria</taxon>
        <taxon>Pseudomonadati</taxon>
        <taxon>Bacteroidota</taxon>
        <taxon>Cytophagia</taxon>
        <taxon>Cytophagales</taxon>
        <taxon>Flectobacillaceae</taxon>
        <taxon>Aquirufa</taxon>
    </lineage>
</organism>
<sequence length="368" mass="39747">MQKPIYFDYAATTPVHPAVLNDMLPYFTEDFGNAGSNQHYYGWVAEEAIQKSRASIAKYFNLPASSILFTSGATESNNLGIQGFLSGRKPGHMITSTLEHKAVLAVCQHMESLGWSVTYVTPNEAGIIDVEDVKAAIQSDTVLISLMLVNNELGTITDYEAIRALADAHQLIFHADATQAIGKIDLQGKDLPHLMSVSGHKVYGPKGIGALIVQPGVQIQPLVFGGDQERGMRSGTLAVPQIVGLAASFQLIPELLSHAQTLAEYKSRIEKAIPAHWKLNVSRASTVPHILSISLPETDWETLFQSIPNVAISNGAACNAKTHLPSHVLKSIGLSDAEALATLRISMGLGTTSQDVDFLISYLHEKLN</sequence>
<accession>A0ABW6DE18</accession>
<evidence type="ECO:0000256" key="8">
    <source>
        <dbReference type="ARBA" id="ARBA00050776"/>
    </source>
</evidence>
<dbReference type="InterPro" id="IPR015421">
    <property type="entry name" value="PyrdxlP-dep_Trfase_major"/>
</dbReference>
<evidence type="ECO:0000256" key="4">
    <source>
        <dbReference type="ARBA" id="ARBA00022723"/>
    </source>
</evidence>
<dbReference type="Gene3D" id="3.40.640.10">
    <property type="entry name" value="Type I PLP-dependent aspartate aminotransferase-like (Major domain)"/>
    <property type="match status" value="1"/>
</dbReference>
<evidence type="ECO:0000313" key="10">
    <source>
        <dbReference type="EMBL" id="MFD3393708.1"/>
    </source>
</evidence>
<dbReference type="RefSeq" id="WP_377982565.1">
    <property type="nucleotide sequence ID" value="NZ_JBBKXZ010000001.1"/>
</dbReference>
<keyword evidence="6" id="KW-0408">Iron</keyword>
<dbReference type="InterPro" id="IPR015422">
    <property type="entry name" value="PyrdxlP-dep_Trfase_small"/>
</dbReference>